<dbReference type="GO" id="GO:0032259">
    <property type="term" value="P:methylation"/>
    <property type="evidence" value="ECO:0007669"/>
    <property type="project" value="UniProtKB-KW"/>
</dbReference>
<comment type="similarity">
    <text evidence="1 6">Belongs to the methyltransferase superfamily. PrmA family.</text>
</comment>
<dbReference type="PANTHER" id="PTHR43648">
    <property type="entry name" value="ELECTRON TRANSFER FLAVOPROTEIN BETA SUBUNIT LYSINE METHYLTRANSFERASE"/>
    <property type="match status" value="1"/>
</dbReference>
<sequence>MYIGCTLELIPREPAAGIFTAVLAELGFESFEDTETGLIAYIKEADFDEASLRQIPYWKSDAWQASYTLERIPVQNWNAVWEADYHPIQVSDLCVVRAPFHNPPEPPVTYDLVIAPKMSFGTGHHETTWLMLSALLEKTVSGKRVLDMGCGTGVLGILAHRMGAQQVIGIDIDAWSVENARENADRNQGESIEFRLGEADSIGEDHFDLILANINKNILLDQLPRYAKALEPGGVLLLSGFYPADIQDLTDAATALGLKHENTLQQGAWCALELSRSTHRS</sequence>
<dbReference type="GO" id="GO:0016279">
    <property type="term" value="F:protein-lysine N-methyltransferase activity"/>
    <property type="evidence" value="ECO:0007669"/>
    <property type="project" value="RHEA"/>
</dbReference>
<dbReference type="Gene3D" id="3.40.50.150">
    <property type="entry name" value="Vaccinia Virus protein VP39"/>
    <property type="match status" value="1"/>
</dbReference>
<evidence type="ECO:0000256" key="4">
    <source>
        <dbReference type="ARBA" id="ARBA00022679"/>
    </source>
</evidence>
<evidence type="ECO:0000256" key="2">
    <source>
        <dbReference type="ARBA" id="ARBA00022490"/>
    </source>
</evidence>
<dbReference type="InterPro" id="IPR004498">
    <property type="entry name" value="Ribosomal_PrmA_MeTrfase"/>
</dbReference>
<dbReference type="OrthoDB" id="9785995at2"/>
<evidence type="ECO:0000256" key="1">
    <source>
        <dbReference type="ARBA" id="ARBA00009741"/>
    </source>
</evidence>
<comment type="catalytic activity">
    <reaction evidence="6">
        <text>L-lysyl-[protein] + 3 S-adenosyl-L-methionine = N(6),N(6),N(6)-trimethyl-L-lysyl-[protein] + 3 S-adenosyl-L-homocysteine + 3 H(+)</text>
        <dbReference type="Rhea" id="RHEA:54192"/>
        <dbReference type="Rhea" id="RHEA-COMP:9752"/>
        <dbReference type="Rhea" id="RHEA-COMP:13826"/>
        <dbReference type="ChEBI" id="CHEBI:15378"/>
        <dbReference type="ChEBI" id="CHEBI:29969"/>
        <dbReference type="ChEBI" id="CHEBI:57856"/>
        <dbReference type="ChEBI" id="CHEBI:59789"/>
        <dbReference type="ChEBI" id="CHEBI:61961"/>
    </reaction>
</comment>
<dbReference type="NCBIfam" id="NF001785">
    <property type="entry name" value="PRK00517.2-2"/>
    <property type="match status" value="1"/>
</dbReference>
<organism evidence="7 8">
    <name type="scientific">Robiginitalea myxolifaciens</name>
    <dbReference type="NCBI Taxonomy" id="400055"/>
    <lineage>
        <taxon>Bacteria</taxon>
        <taxon>Pseudomonadati</taxon>
        <taxon>Bacteroidota</taxon>
        <taxon>Flavobacteriia</taxon>
        <taxon>Flavobacteriales</taxon>
        <taxon>Flavobacteriaceae</taxon>
        <taxon>Robiginitalea</taxon>
    </lineage>
</organism>
<dbReference type="PANTHER" id="PTHR43648:SF1">
    <property type="entry name" value="ELECTRON TRANSFER FLAVOPROTEIN BETA SUBUNIT LYSINE METHYLTRANSFERASE"/>
    <property type="match status" value="1"/>
</dbReference>
<evidence type="ECO:0000313" key="8">
    <source>
        <dbReference type="Proteomes" id="UP000199534"/>
    </source>
</evidence>
<accession>A0A1I6HDR7</accession>
<name>A0A1I6HDR7_9FLAO</name>
<comment type="subcellular location">
    <subcellularLocation>
        <location evidence="6">Cytoplasm</location>
    </subcellularLocation>
</comment>
<dbReference type="EC" id="2.1.1.-" evidence="6"/>
<keyword evidence="4 6" id="KW-0808">Transferase</keyword>
<gene>
    <name evidence="6" type="primary">prmA</name>
    <name evidence="7" type="ORF">SAMN04490243_2615</name>
</gene>
<dbReference type="RefSeq" id="WP_092982994.1">
    <property type="nucleotide sequence ID" value="NZ_FOYQ01000002.1"/>
</dbReference>
<dbReference type="InterPro" id="IPR050078">
    <property type="entry name" value="Ribosomal_L11_MeTrfase_PrmA"/>
</dbReference>
<dbReference type="GO" id="GO:0005840">
    <property type="term" value="C:ribosome"/>
    <property type="evidence" value="ECO:0007669"/>
    <property type="project" value="UniProtKB-KW"/>
</dbReference>
<dbReference type="PIRSF" id="PIRSF000401">
    <property type="entry name" value="RPL11_MTase"/>
    <property type="match status" value="1"/>
</dbReference>
<keyword evidence="3 6" id="KW-0489">Methyltransferase</keyword>
<protein>
    <recommendedName>
        <fullName evidence="6">Ribosomal protein L11 methyltransferase</fullName>
        <shortName evidence="6">L11 Mtase</shortName>
        <ecNumber evidence="6">2.1.1.-</ecNumber>
    </recommendedName>
</protein>
<dbReference type="AlphaFoldDB" id="A0A1I6HDR7"/>
<evidence type="ECO:0000313" key="7">
    <source>
        <dbReference type="EMBL" id="SFR52633.1"/>
    </source>
</evidence>
<dbReference type="STRING" id="400055.SAMN04490243_2615"/>
<keyword evidence="7" id="KW-0689">Ribosomal protein</keyword>
<feature type="binding site" evidence="6">
    <location>
        <position position="213"/>
    </location>
    <ligand>
        <name>S-adenosyl-L-methionine</name>
        <dbReference type="ChEBI" id="CHEBI:59789"/>
    </ligand>
</feature>
<dbReference type="EMBL" id="FOYQ01000002">
    <property type="protein sequence ID" value="SFR52633.1"/>
    <property type="molecule type" value="Genomic_DNA"/>
</dbReference>
<keyword evidence="2 6" id="KW-0963">Cytoplasm</keyword>
<comment type="function">
    <text evidence="6">Methylates ribosomal protein L11.</text>
</comment>
<dbReference type="SUPFAM" id="SSF53335">
    <property type="entry name" value="S-adenosyl-L-methionine-dependent methyltransferases"/>
    <property type="match status" value="1"/>
</dbReference>
<proteinExistence type="inferred from homology"/>
<dbReference type="InterPro" id="IPR029063">
    <property type="entry name" value="SAM-dependent_MTases_sf"/>
</dbReference>
<keyword evidence="8" id="KW-1185">Reference proteome</keyword>
<feature type="binding site" evidence="6">
    <location>
        <position position="171"/>
    </location>
    <ligand>
        <name>S-adenosyl-L-methionine</name>
        <dbReference type="ChEBI" id="CHEBI:59789"/>
    </ligand>
</feature>
<dbReference type="GO" id="GO:0005737">
    <property type="term" value="C:cytoplasm"/>
    <property type="evidence" value="ECO:0007669"/>
    <property type="project" value="UniProtKB-SubCell"/>
</dbReference>
<dbReference type="HAMAP" id="MF_00735">
    <property type="entry name" value="Methyltr_PrmA"/>
    <property type="match status" value="1"/>
</dbReference>
<reference evidence="7 8" key="1">
    <citation type="submission" date="2016-10" db="EMBL/GenBank/DDBJ databases">
        <authorList>
            <person name="de Groot N.N."/>
        </authorList>
    </citation>
    <scope>NUCLEOTIDE SEQUENCE [LARGE SCALE GENOMIC DNA]</scope>
    <source>
        <strain evidence="7 8">DSM 21019</strain>
    </source>
</reference>
<feature type="binding site" evidence="6">
    <location>
        <position position="128"/>
    </location>
    <ligand>
        <name>S-adenosyl-L-methionine</name>
        <dbReference type="ChEBI" id="CHEBI:59789"/>
    </ligand>
</feature>
<keyword evidence="7" id="KW-0687">Ribonucleoprotein</keyword>
<evidence type="ECO:0000256" key="6">
    <source>
        <dbReference type="HAMAP-Rule" id="MF_00735"/>
    </source>
</evidence>
<dbReference type="CDD" id="cd02440">
    <property type="entry name" value="AdoMet_MTases"/>
    <property type="match status" value="1"/>
</dbReference>
<dbReference type="Pfam" id="PF06325">
    <property type="entry name" value="PrmA"/>
    <property type="match status" value="1"/>
</dbReference>
<evidence type="ECO:0000256" key="3">
    <source>
        <dbReference type="ARBA" id="ARBA00022603"/>
    </source>
</evidence>
<feature type="binding site" evidence="6">
    <location>
        <position position="149"/>
    </location>
    <ligand>
        <name>S-adenosyl-L-methionine</name>
        <dbReference type="ChEBI" id="CHEBI:59789"/>
    </ligand>
</feature>
<evidence type="ECO:0000256" key="5">
    <source>
        <dbReference type="ARBA" id="ARBA00022691"/>
    </source>
</evidence>
<keyword evidence="5 6" id="KW-0949">S-adenosyl-L-methionine</keyword>
<dbReference type="Proteomes" id="UP000199534">
    <property type="component" value="Unassembled WGS sequence"/>
</dbReference>